<reference evidence="1" key="1">
    <citation type="submission" date="2021-10" db="EMBL/GenBank/DDBJ databases">
        <title>Tropical sea cucumber genome reveals ecological adaptation and Cuvierian tubules defense mechanism.</title>
        <authorList>
            <person name="Chen T."/>
        </authorList>
    </citation>
    <scope>NUCLEOTIDE SEQUENCE</scope>
    <source>
        <strain evidence="1">Nanhai2018</strain>
        <tissue evidence="1">Muscle</tissue>
    </source>
</reference>
<dbReference type="Proteomes" id="UP001152320">
    <property type="component" value="Chromosome 6"/>
</dbReference>
<dbReference type="EMBL" id="JAIZAY010000006">
    <property type="protein sequence ID" value="KAJ8039683.1"/>
    <property type="molecule type" value="Genomic_DNA"/>
</dbReference>
<evidence type="ECO:0000313" key="1">
    <source>
        <dbReference type="EMBL" id="KAJ8039683.1"/>
    </source>
</evidence>
<name>A0A9Q1C7K5_HOLLE</name>
<dbReference type="AlphaFoldDB" id="A0A9Q1C7K5"/>
<dbReference type="OrthoDB" id="418169at2759"/>
<sequence>MFAYGNITDKGLAGDLSNDLKGQVATSYRYFDALIPVVVGNGNHGILSLRLFTDSTKKVLCPYHTTVNDVTQVDSIEETDDGTVIIRLGDDVMVFRVQRDVKCDFNETEKINKDFEQVIGKIIPTTSYPSRFDWGCQFLGSDVSFCKILNEVRSELAAVEGDVCTLTSTTASKRCLATFTIDEMTGIFQELLPLLAEIVPCESFEAESIKTDDTTGITYPCLTPRPT</sequence>
<keyword evidence="2" id="KW-1185">Reference proteome</keyword>
<protein>
    <submittedName>
        <fullName evidence="1">Uncharacterized protein</fullName>
    </submittedName>
</protein>
<gene>
    <name evidence="1" type="ORF">HOLleu_13763</name>
</gene>
<evidence type="ECO:0000313" key="2">
    <source>
        <dbReference type="Proteomes" id="UP001152320"/>
    </source>
</evidence>
<proteinExistence type="predicted"/>
<comment type="caution">
    <text evidence="1">The sequence shown here is derived from an EMBL/GenBank/DDBJ whole genome shotgun (WGS) entry which is preliminary data.</text>
</comment>
<accession>A0A9Q1C7K5</accession>
<organism evidence="1 2">
    <name type="scientific">Holothuria leucospilota</name>
    <name type="common">Black long sea cucumber</name>
    <name type="synonym">Mertensiothuria leucospilota</name>
    <dbReference type="NCBI Taxonomy" id="206669"/>
    <lineage>
        <taxon>Eukaryota</taxon>
        <taxon>Metazoa</taxon>
        <taxon>Echinodermata</taxon>
        <taxon>Eleutherozoa</taxon>
        <taxon>Echinozoa</taxon>
        <taxon>Holothuroidea</taxon>
        <taxon>Aspidochirotacea</taxon>
        <taxon>Aspidochirotida</taxon>
        <taxon>Holothuriidae</taxon>
        <taxon>Holothuria</taxon>
    </lineage>
</organism>